<feature type="transmembrane region" description="Helical" evidence="8">
    <location>
        <begin position="556"/>
        <end position="576"/>
    </location>
</feature>
<keyword evidence="11" id="KW-1185">Reference proteome</keyword>
<evidence type="ECO:0000256" key="1">
    <source>
        <dbReference type="ARBA" id="ARBA00004651"/>
    </source>
</evidence>
<feature type="transmembrane region" description="Helical" evidence="8">
    <location>
        <begin position="304"/>
        <end position="324"/>
    </location>
</feature>
<feature type="transmembrane region" description="Helical" evidence="8">
    <location>
        <begin position="344"/>
        <end position="364"/>
    </location>
</feature>
<feature type="transmembrane region" description="Helical" evidence="8">
    <location>
        <begin position="512"/>
        <end position="535"/>
    </location>
</feature>
<evidence type="ECO:0000313" key="11">
    <source>
        <dbReference type="Proteomes" id="UP001217838"/>
    </source>
</evidence>
<evidence type="ECO:0000256" key="5">
    <source>
        <dbReference type="ARBA" id="ARBA00022692"/>
    </source>
</evidence>
<dbReference type="PANTHER" id="PTHR30252:SF3">
    <property type="entry name" value="PYRUVATE_PROTON SYMPORTER BTST"/>
    <property type="match status" value="1"/>
</dbReference>
<keyword evidence="3" id="KW-0813">Transport</keyword>
<evidence type="ECO:0000313" key="10">
    <source>
        <dbReference type="EMBL" id="MDC0668708.1"/>
    </source>
</evidence>
<proteinExistence type="inferred from homology"/>
<comment type="subcellular location">
    <subcellularLocation>
        <location evidence="1">Cell membrane</location>
        <topology evidence="1">Multi-pass membrane protein</topology>
    </subcellularLocation>
</comment>
<name>A0ABT5B5I5_9BACT</name>
<evidence type="ECO:0000256" key="4">
    <source>
        <dbReference type="ARBA" id="ARBA00022475"/>
    </source>
</evidence>
<sequence length="691" mass="72831">MHALWFMILALAVLAIAYRYYSAFLAAKVLALDDARRTPAHERNDGQNYHPTSRWVLFGHHFAAITGAGPLVGPVLAAQFGFLPGYSWILIGVVLGGAVHDFVMLTASVRRGGRSLAEIARDELGPGVGVVAGVAILFIVVIALAGLGRVVVGALAESAWGVFTIGASIPIALAMGLYIYKVRRGSAQGVREATAVGVLLLLLCVVFGKQVQDSSLGQLLQLSETTITLLIAVYGFVASVLPVWMLLCPRDYLSSYMKIGTIALLVLGIVLVNPVIEMPLVNAVGAGTIAVDGEVFPAVVRGSLFPFVFITIACGAISGFHALIASGTTPKMIDKESDCRPIGYGAMLMEGLVGITALLAATALPPADYFAINTDPKIAVVADAKGGLAPSQAALAALDPVMTADDRRRLGLIEGQSATAAANKTLKLSEVLRLSNGSLAALGYHADPGSVHASELSTADFKRLGVKVEDLPTLAEATDEVIAARTGGAVSLAVGMARVFSGLPGMRTLLDYWYHFAIMFEALFVLTTIDTGTRVGRFLLQEFLGRFNKRLGDPSWVPGAALSSLVIVAGWSYFILTGSIATIWPMFGIANQLLASVALAVGTTIVLKESPRPAYAWVTLGPLLFVGTTTLTAGFRSLVEVYAPMTRDAATATMGYVNMLVTGTLLACVVAILVMSARKWRELLRLRAASV</sequence>
<feature type="transmembrane region" description="Helical" evidence="8">
    <location>
        <begin position="128"/>
        <end position="147"/>
    </location>
</feature>
<feature type="transmembrane region" description="Helical" evidence="8">
    <location>
        <begin position="228"/>
        <end position="247"/>
    </location>
</feature>
<feature type="domain" description="CstA N-terminal" evidence="9">
    <location>
        <begin position="3"/>
        <end position="379"/>
    </location>
</feature>
<gene>
    <name evidence="10" type="ORF">POL58_13220</name>
</gene>
<evidence type="ECO:0000256" key="3">
    <source>
        <dbReference type="ARBA" id="ARBA00022448"/>
    </source>
</evidence>
<keyword evidence="6 8" id="KW-1133">Transmembrane helix</keyword>
<dbReference type="RefSeq" id="WP_271998147.1">
    <property type="nucleotide sequence ID" value="NZ_JAQNDN010000005.1"/>
</dbReference>
<dbReference type="PANTHER" id="PTHR30252">
    <property type="entry name" value="INNER MEMBRANE PEPTIDE TRANSPORTER"/>
    <property type="match status" value="1"/>
</dbReference>
<feature type="transmembrane region" description="Helical" evidence="8">
    <location>
        <begin position="86"/>
        <end position="107"/>
    </location>
</feature>
<feature type="transmembrane region" description="Helical" evidence="8">
    <location>
        <begin position="192"/>
        <end position="208"/>
    </location>
</feature>
<feature type="domain" description="CstA N-terminal" evidence="9">
    <location>
        <begin position="464"/>
        <end position="633"/>
    </location>
</feature>
<evidence type="ECO:0000259" key="9">
    <source>
        <dbReference type="Pfam" id="PF02554"/>
    </source>
</evidence>
<comment type="caution">
    <text evidence="10">The sequence shown here is derived from an EMBL/GenBank/DDBJ whole genome shotgun (WGS) entry which is preliminary data.</text>
</comment>
<accession>A0ABT5B5I5</accession>
<keyword evidence="4" id="KW-1003">Cell membrane</keyword>
<evidence type="ECO:0000256" key="8">
    <source>
        <dbReference type="SAM" id="Phobius"/>
    </source>
</evidence>
<feature type="transmembrane region" description="Helical" evidence="8">
    <location>
        <begin position="655"/>
        <end position="677"/>
    </location>
</feature>
<dbReference type="Pfam" id="PF02554">
    <property type="entry name" value="CstA"/>
    <property type="match status" value="2"/>
</dbReference>
<feature type="transmembrane region" description="Helical" evidence="8">
    <location>
        <begin position="159"/>
        <end position="180"/>
    </location>
</feature>
<reference evidence="10 11" key="1">
    <citation type="submission" date="2022-11" db="EMBL/GenBank/DDBJ databases">
        <title>Minimal conservation of predation-associated metabolite biosynthetic gene clusters underscores biosynthetic potential of Myxococcota including descriptions for ten novel species: Archangium lansinium sp. nov., Myxococcus landrumus sp. nov., Nannocystis bai.</title>
        <authorList>
            <person name="Ahearne A."/>
            <person name="Stevens C."/>
            <person name="Dowd S."/>
        </authorList>
    </citation>
    <scope>NUCLEOTIDE SEQUENCE [LARGE SCALE GENOMIC DNA]</scope>
    <source>
        <strain evidence="10 11">NCELM</strain>
    </source>
</reference>
<feature type="transmembrane region" description="Helical" evidence="8">
    <location>
        <begin position="259"/>
        <end position="276"/>
    </location>
</feature>
<dbReference type="InterPro" id="IPR051605">
    <property type="entry name" value="CstA"/>
</dbReference>
<organism evidence="10 11">
    <name type="scientific">Nannocystis radixulma</name>
    <dbReference type="NCBI Taxonomy" id="2995305"/>
    <lineage>
        <taxon>Bacteria</taxon>
        <taxon>Pseudomonadati</taxon>
        <taxon>Myxococcota</taxon>
        <taxon>Polyangia</taxon>
        <taxon>Nannocystales</taxon>
        <taxon>Nannocystaceae</taxon>
        <taxon>Nannocystis</taxon>
    </lineage>
</organism>
<keyword evidence="5 8" id="KW-0812">Transmembrane</keyword>
<comment type="similarity">
    <text evidence="2">Belongs to the peptide transporter carbon starvation (CstA) (TC 2.A.114) family.</text>
</comment>
<protein>
    <submittedName>
        <fullName evidence="10">Carbon starvation protein A</fullName>
    </submittedName>
</protein>
<evidence type="ECO:0000256" key="2">
    <source>
        <dbReference type="ARBA" id="ARBA00007755"/>
    </source>
</evidence>
<dbReference type="EMBL" id="JAQNDN010000005">
    <property type="protein sequence ID" value="MDC0668708.1"/>
    <property type="molecule type" value="Genomic_DNA"/>
</dbReference>
<dbReference type="InterPro" id="IPR003706">
    <property type="entry name" value="CstA_N"/>
</dbReference>
<feature type="transmembrane region" description="Helical" evidence="8">
    <location>
        <begin position="582"/>
        <end position="607"/>
    </location>
</feature>
<evidence type="ECO:0000256" key="7">
    <source>
        <dbReference type="ARBA" id="ARBA00023136"/>
    </source>
</evidence>
<keyword evidence="7 8" id="KW-0472">Membrane</keyword>
<feature type="transmembrane region" description="Helical" evidence="8">
    <location>
        <begin position="614"/>
        <end position="635"/>
    </location>
</feature>
<dbReference type="Proteomes" id="UP001217838">
    <property type="component" value="Unassembled WGS sequence"/>
</dbReference>
<evidence type="ECO:0000256" key="6">
    <source>
        <dbReference type="ARBA" id="ARBA00022989"/>
    </source>
</evidence>